<dbReference type="Proteomes" id="UP000004848">
    <property type="component" value="Unassembled WGS sequence"/>
</dbReference>
<evidence type="ECO:0000313" key="2">
    <source>
        <dbReference type="Proteomes" id="UP000004848"/>
    </source>
</evidence>
<proteinExistence type="predicted"/>
<protein>
    <submittedName>
        <fullName evidence="1">Uncharacterized protein</fullName>
    </submittedName>
</protein>
<dbReference type="RefSeq" id="WP_006934604.1">
    <property type="nucleotide sequence ID" value="NZ_AAUW01000007.1"/>
</dbReference>
<reference evidence="1 2" key="1">
    <citation type="submission" date="2006-05" db="EMBL/GenBank/DDBJ databases">
        <authorList>
            <person name="King G."/>
            <person name="Ferriera S."/>
            <person name="Johnson J."/>
            <person name="Kravitz S."/>
            <person name="Beeson K."/>
            <person name="Sutton G."/>
            <person name="Rogers Y.-H."/>
            <person name="Friedman R."/>
            <person name="Frazier M."/>
            <person name="Venter J.C."/>
        </authorList>
    </citation>
    <scope>NUCLEOTIDE SEQUENCE [LARGE SCALE GENOMIC DNA]</scope>
    <source>
        <strain evidence="2">ATCC 25650 / DSM 13394 / JCM 20685 / NBRC 16684 / NCIMB 2208 / IAM 12614 / B1</strain>
    </source>
</reference>
<gene>
    <name evidence="1" type="ORF">SIAM614_14850</name>
</gene>
<dbReference type="EMBL" id="AAUW01000007">
    <property type="protein sequence ID" value="EAV44087.1"/>
    <property type="molecule type" value="Genomic_DNA"/>
</dbReference>
<evidence type="ECO:0000313" key="1">
    <source>
        <dbReference type="EMBL" id="EAV44087.1"/>
    </source>
</evidence>
<dbReference type="GeneID" id="68846614"/>
<dbReference type="AlphaFoldDB" id="A0NT05"/>
<dbReference type="OrthoDB" id="9938024at2"/>
<comment type="caution">
    <text evidence="1">The sequence shown here is derived from an EMBL/GenBank/DDBJ whole genome shotgun (WGS) entry which is preliminary data.</text>
</comment>
<name>A0NT05_ROSAI</name>
<accession>A0NT05</accession>
<sequence length="74" mass="8137">MPDTFLDESSVKKATVTSDNGAIVLTSEDIQVLENAVEVLLFSDVVEGEQAREMRLTGKSLHEIMERLSTLLGE</sequence>
<organism evidence="1 2">
    <name type="scientific">Roseibium aggregatum (strain ATCC 25650 / DSM 13394 / JCM 20685 / NBRC 16684 / NCIMB 2208 / IAM 12614 / B1)</name>
    <name type="common">Stappia aggregata</name>
    <dbReference type="NCBI Taxonomy" id="384765"/>
    <lineage>
        <taxon>Bacteria</taxon>
        <taxon>Pseudomonadati</taxon>
        <taxon>Pseudomonadota</taxon>
        <taxon>Alphaproteobacteria</taxon>
        <taxon>Hyphomicrobiales</taxon>
        <taxon>Stappiaceae</taxon>
        <taxon>Roseibium</taxon>
    </lineage>
</organism>